<comment type="caution">
    <text evidence="1">The sequence shown here is derived from an EMBL/GenBank/DDBJ whole genome shotgun (WGS) entry which is preliminary data.</text>
</comment>
<evidence type="ECO:0000313" key="2">
    <source>
        <dbReference type="Proteomes" id="UP000405805"/>
    </source>
</evidence>
<proteinExistence type="predicted"/>
<name>A0AA91A440_9BACT</name>
<organism evidence="1 2">
    <name type="scientific">Segatella copri</name>
    <dbReference type="NCBI Taxonomy" id="165179"/>
    <lineage>
        <taxon>Bacteria</taxon>
        <taxon>Pseudomonadati</taxon>
        <taxon>Bacteroidota</taxon>
        <taxon>Bacteroidia</taxon>
        <taxon>Bacteroidales</taxon>
        <taxon>Prevotellaceae</taxon>
        <taxon>Segatella</taxon>
    </lineage>
</organism>
<dbReference type="EMBL" id="VZBP01000136">
    <property type="protein sequence ID" value="MQO10073.1"/>
    <property type="molecule type" value="Genomic_DNA"/>
</dbReference>
<accession>A0AA91A440</accession>
<gene>
    <name evidence="1" type="ORF">F7D57_10225</name>
</gene>
<dbReference type="Proteomes" id="UP000405805">
    <property type="component" value="Unassembled WGS sequence"/>
</dbReference>
<protein>
    <submittedName>
        <fullName evidence="1">Uncharacterized protein</fullName>
    </submittedName>
</protein>
<reference evidence="2" key="1">
    <citation type="submission" date="2019-09" db="EMBL/GenBank/DDBJ databases">
        <title>Distinct polysaccharide growth profiles of human intestinal Prevotella copri isolates.</title>
        <authorList>
            <person name="Fehlner-Peach H."/>
            <person name="Magnabosco C."/>
            <person name="Raghavan V."/>
            <person name="Scher J.U."/>
            <person name="Tett A."/>
            <person name="Cox L.M."/>
            <person name="Gottsegen C."/>
            <person name="Watters A."/>
            <person name="Wiltshire- Gordon J.D."/>
            <person name="Segata N."/>
            <person name="Bonneau R."/>
            <person name="Littman D.R."/>
        </authorList>
    </citation>
    <scope>NUCLEOTIDE SEQUENCE [LARGE SCALE GENOMIC DNA]</scope>
    <source>
        <strain evidence="2">iA624</strain>
    </source>
</reference>
<evidence type="ECO:0000313" key="1">
    <source>
        <dbReference type="EMBL" id="MQO10073.1"/>
    </source>
</evidence>
<sequence>MPHSISSEISQTDNFTEQHALKGQKLLAQGIALGLECDITKSPCKGKSFKYKKLLPLQGDFLAYA</sequence>
<dbReference type="AlphaFoldDB" id="A0AA91A440"/>